<accession>A0ACB7HN11</accession>
<reference evidence="2" key="1">
    <citation type="journal article" date="2016" name="Nat. Biotechnol.">
        <title>Sequencing wild and cultivated cassava and related species reveals extensive interspecific hybridization and genetic diversity.</title>
        <authorList>
            <person name="Bredeson J.V."/>
            <person name="Lyons J.B."/>
            <person name="Prochnik S.E."/>
            <person name="Wu G.A."/>
            <person name="Ha C.M."/>
            <person name="Edsinger-Gonzales E."/>
            <person name="Grimwood J."/>
            <person name="Schmutz J."/>
            <person name="Rabbi I.Y."/>
            <person name="Egesi C."/>
            <person name="Nauluvula P."/>
            <person name="Lebot V."/>
            <person name="Ndunguru J."/>
            <person name="Mkamilo G."/>
            <person name="Bart R.S."/>
            <person name="Setter T.L."/>
            <person name="Gleadow R.M."/>
            <person name="Kulakow P."/>
            <person name="Ferguson M.E."/>
            <person name="Rounsley S."/>
            <person name="Rokhsar D.S."/>
        </authorList>
    </citation>
    <scope>NUCLEOTIDE SEQUENCE [LARGE SCALE GENOMIC DNA]</scope>
    <source>
        <strain evidence="2">cv. AM560-2</strain>
    </source>
</reference>
<protein>
    <submittedName>
        <fullName evidence="1">Uncharacterized protein</fullName>
    </submittedName>
</protein>
<keyword evidence="2" id="KW-1185">Reference proteome</keyword>
<comment type="caution">
    <text evidence="1">The sequence shown here is derived from an EMBL/GenBank/DDBJ whole genome shotgun (WGS) entry which is preliminary data.</text>
</comment>
<organism evidence="1 2">
    <name type="scientific">Manihot esculenta</name>
    <name type="common">Cassava</name>
    <name type="synonym">Jatropha manihot</name>
    <dbReference type="NCBI Taxonomy" id="3983"/>
    <lineage>
        <taxon>Eukaryota</taxon>
        <taxon>Viridiplantae</taxon>
        <taxon>Streptophyta</taxon>
        <taxon>Embryophyta</taxon>
        <taxon>Tracheophyta</taxon>
        <taxon>Spermatophyta</taxon>
        <taxon>Magnoliopsida</taxon>
        <taxon>eudicotyledons</taxon>
        <taxon>Gunneridae</taxon>
        <taxon>Pentapetalae</taxon>
        <taxon>rosids</taxon>
        <taxon>fabids</taxon>
        <taxon>Malpighiales</taxon>
        <taxon>Euphorbiaceae</taxon>
        <taxon>Crotonoideae</taxon>
        <taxon>Manihoteae</taxon>
        <taxon>Manihot</taxon>
    </lineage>
</organism>
<dbReference type="Proteomes" id="UP000091857">
    <property type="component" value="Chromosome 6"/>
</dbReference>
<name>A0ACB7HN11_MANES</name>
<evidence type="ECO:0000313" key="2">
    <source>
        <dbReference type="Proteomes" id="UP000091857"/>
    </source>
</evidence>
<gene>
    <name evidence="1" type="ORF">MANES_06G070300v8</name>
</gene>
<proteinExistence type="predicted"/>
<sequence length="282" mass="31921">MWHSGHPFATLDDAGMRKKLDALLGRTFKVFKFITLANLATSRVAVFKNQRQIRCNQARSEVLQLLQHGEHERALLRVEHVIKEQHTLDVYVMVEGYCNLLVERVHLIDKERVCPDEMKEAVSSLIYASNRCGDFPELLEIRTIFTAWYGKEFAARAIELRNNCGVNPRMIQKLSTRQPSLYSRLKVLKEIASENNIILQLEEASLTNEEALKQNHYEPESSTSSGGPKRKYKDAVDAAQDAFKLSANAAAAAKAALELSRSEPHDTHNNNSSKNRGKSSMR</sequence>
<evidence type="ECO:0000313" key="1">
    <source>
        <dbReference type="EMBL" id="KAG8652256.1"/>
    </source>
</evidence>
<dbReference type="EMBL" id="CM004392">
    <property type="protein sequence ID" value="KAG8652256.1"/>
    <property type="molecule type" value="Genomic_DNA"/>
</dbReference>